<accession>A0A0G0K1Z2</accession>
<dbReference type="Proteomes" id="UP000034852">
    <property type="component" value="Unassembled WGS sequence"/>
</dbReference>
<evidence type="ECO:0000313" key="1">
    <source>
        <dbReference type="EMBL" id="KKQ34651.1"/>
    </source>
</evidence>
<dbReference type="EMBL" id="LBTH01000051">
    <property type="protein sequence ID" value="KKQ34651.1"/>
    <property type="molecule type" value="Genomic_DNA"/>
</dbReference>
<evidence type="ECO:0000313" key="2">
    <source>
        <dbReference type="Proteomes" id="UP000034852"/>
    </source>
</evidence>
<comment type="caution">
    <text evidence="1">The sequence shown here is derived from an EMBL/GenBank/DDBJ whole genome shotgun (WGS) entry which is preliminary data.</text>
</comment>
<dbReference type="AlphaFoldDB" id="A0A0G0K1Z2"/>
<sequence length="395" mass="45746">MQGFVKPLMRVQFPPIAPNNLFIAEMRKLSELTIREYLEQTGLLLEADELLPQGGPLNAYYGINVSKTDYEPIDQIQGLIFAKRIQEWNATKFEEKGKFVVFIGGLYEILNAQSIQKAEELISINLKKEVQKKKLYKRLMKRLNIEGEVLITLDLWQNQEYWNILMGLIEKQVFTRGLLINDALKFYESKDQLMKTLKVKELPREFVNLPLEFIKKIGNWPAPLLYTPAEVTEAFALAQFKGIDTKIGQVQERPYDKYFKGSLNTFRIRQAVDLFSTLNKPKVVTPYIDKQDAKKELRIYFGDKPEEIKEKINLCKLENYIFTTDEKYGELLNPIVEKAIYAIECARMKGKKNVRISGEKIENGQSLINLISNGKILISNLKEALPELIFEYLIS</sequence>
<organism evidence="1 2">
    <name type="scientific">candidate division WS6 bacterium GW2011_GWA2_37_6</name>
    <dbReference type="NCBI Taxonomy" id="1619087"/>
    <lineage>
        <taxon>Bacteria</taxon>
        <taxon>Candidatus Dojkabacteria</taxon>
    </lineage>
</organism>
<proteinExistence type="predicted"/>
<protein>
    <submittedName>
        <fullName evidence="1">Uncharacterized protein</fullName>
    </submittedName>
</protein>
<name>A0A0G0K1Z2_9BACT</name>
<reference evidence="1 2" key="1">
    <citation type="journal article" date="2015" name="Nature">
        <title>rRNA introns, odd ribosomes, and small enigmatic genomes across a large radiation of phyla.</title>
        <authorList>
            <person name="Brown C.T."/>
            <person name="Hug L.A."/>
            <person name="Thomas B.C."/>
            <person name="Sharon I."/>
            <person name="Castelle C.J."/>
            <person name="Singh A."/>
            <person name="Wilkins M.J."/>
            <person name="Williams K.H."/>
            <person name="Banfield J.F."/>
        </authorList>
    </citation>
    <scope>NUCLEOTIDE SEQUENCE [LARGE SCALE GENOMIC DNA]</scope>
</reference>
<gene>
    <name evidence="1" type="ORF">US52_C0051G0003</name>
</gene>